<name>A0A1Q6DS13_METT1</name>
<reference evidence="1" key="1">
    <citation type="submission" date="2016-12" db="EMBL/GenBank/DDBJ databases">
        <title>Discovery of methanogenic haloarchaea.</title>
        <authorList>
            <person name="Sorokin D.Y."/>
            <person name="Makarova K.S."/>
            <person name="Abbas B."/>
            <person name="Ferrer M."/>
            <person name="Golyshin P.N."/>
        </authorList>
    </citation>
    <scope>NUCLEOTIDE SEQUENCE [LARGE SCALE GENOMIC DNA]</scope>
    <source>
        <strain evidence="1">HMET1</strain>
    </source>
</reference>
<dbReference type="STRING" id="1903181.BTN85_1812"/>
<evidence type="ECO:0000313" key="1">
    <source>
        <dbReference type="EMBL" id="OKY77165.1"/>
    </source>
</evidence>
<dbReference type="Proteomes" id="UP000185744">
    <property type="component" value="Unassembled WGS sequence"/>
</dbReference>
<keyword evidence="2" id="KW-1185">Reference proteome</keyword>
<proteinExistence type="predicted"/>
<gene>
    <name evidence="1" type="ORF">BTN85_1812</name>
</gene>
<sequence length="72" mass="8634">MKKALRQHLSDLSSEEHKVIEQMTHRSKDLCNETFIQGDMEYFHKNGEYLNYYNAYKGLRGESENYEVCLLR</sequence>
<dbReference type="EMBL" id="MSDW01000002">
    <property type="protein sequence ID" value="OKY77165.1"/>
    <property type="molecule type" value="Genomic_DNA"/>
</dbReference>
<dbReference type="InParanoid" id="A0A1Q6DS13"/>
<organism evidence="1 2">
    <name type="scientific">Methanohalarchaeum thermophilum</name>
    <dbReference type="NCBI Taxonomy" id="1903181"/>
    <lineage>
        <taxon>Archaea</taxon>
        <taxon>Methanobacteriati</taxon>
        <taxon>Methanobacteriota</taxon>
        <taxon>Methanonatronarchaeia</taxon>
        <taxon>Methanonatronarchaeales</taxon>
        <taxon>Methanonatronarchaeaceae</taxon>
        <taxon>Candidatus Methanohalarchaeum</taxon>
    </lineage>
</organism>
<dbReference type="AlphaFoldDB" id="A0A1Q6DS13"/>
<protein>
    <submittedName>
        <fullName evidence="1">Uncharacterized protein</fullName>
    </submittedName>
</protein>
<comment type="caution">
    <text evidence="1">The sequence shown here is derived from an EMBL/GenBank/DDBJ whole genome shotgun (WGS) entry which is preliminary data.</text>
</comment>
<accession>A0A1Q6DS13</accession>
<evidence type="ECO:0000313" key="2">
    <source>
        <dbReference type="Proteomes" id="UP000185744"/>
    </source>
</evidence>